<dbReference type="Gene3D" id="1.10.10.10">
    <property type="entry name" value="Winged helix-like DNA-binding domain superfamily/Winged helix DNA-binding domain"/>
    <property type="match status" value="1"/>
</dbReference>
<evidence type="ECO:0000259" key="1">
    <source>
        <dbReference type="SMART" id="SM00421"/>
    </source>
</evidence>
<proteinExistence type="predicted"/>
<dbReference type="RefSeq" id="WP_326504628.1">
    <property type="nucleotide sequence ID" value="NZ_JAWIIV010000001.1"/>
</dbReference>
<keyword evidence="3" id="KW-1185">Reference proteome</keyword>
<gene>
    <name evidence="2" type="ORF">RY831_01855</name>
</gene>
<dbReference type="InterPro" id="IPR000792">
    <property type="entry name" value="Tscrpt_reg_LuxR_C"/>
</dbReference>
<dbReference type="Pfam" id="PF00196">
    <property type="entry name" value="GerE"/>
    <property type="match status" value="1"/>
</dbReference>
<name>A0ABU6J2Y5_9BURK</name>
<dbReference type="InterPro" id="IPR036388">
    <property type="entry name" value="WH-like_DNA-bd_sf"/>
</dbReference>
<evidence type="ECO:0000313" key="2">
    <source>
        <dbReference type="EMBL" id="MEC4717883.1"/>
    </source>
</evidence>
<accession>A0ABU6J2Y5</accession>
<dbReference type="SUPFAM" id="SSF46894">
    <property type="entry name" value="C-terminal effector domain of the bipartite response regulators"/>
    <property type="match status" value="1"/>
</dbReference>
<protein>
    <submittedName>
        <fullName evidence="2">LuxR C-terminal-related transcriptional regulator</fullName>
    </submittedName>
</protein>
<organism evidence="2 3">
    <name type="scientific">Noviherbaspirillum album</name>
    <dbReference type="NCBI Taxonomy" id="3080276"/>
    <lineage>
        <taxon>Bacteria</taxon>
        <taxon>Pseudomonadati</taxon>
        <taxon>Pseudomonadota</taxon>
        <taxon>Betaproteobacteria</taxon>
        <taxon>Burkholderiales</taxon>
        <taxon>Oxalobacteraceae</taxon>
        <taxon>Noviherbaspirillum</taxon>
    </lineage>
</organism>
<feature type="domain" description="HTH luxR-type" evidence="1">
    <location>
        <begin position="304"/>
        <end position="361"/>
    </location>
</feature>
<dbReference type="InterPro" id="IPR016032">
    <property type="entry name" value="Sig_transdc_resp-reg_C-effctor"/>
</dbReference>
<reference evidence="2 3" key="1">
    <citation type="submission" date="2023-10" db="EMBL/GenBank/DDBJ databases">
        <title>Noviherbaspirillum sp. CPCC 100848 genome assembly.</title>
        <authorList>
            <person name="Li X.Y."/>
            <person name="Fang X.M."/>
        </authorList>
    </citation>
    <scope>NUCLEOTIDE SEQUENCE [LARGE SCALE GENOMIC DNA]</scope>
    <source>
        <strain evidence="2 3">CPCC 100848</strain>
    </source>
</reference>
<dbReference type="EMBL" id="JAWIIV010000001">
    <property type="protein sequence ID" value="MEC4717883.1"/>
    <property type="molecule type" value="Genomic_DNA"/>
</dbReference>
<evidence type="ECO:0000313" key="3">
    <source>
        <dbReference type="Proteomes" id="UP001352263"/>
    </source>
</evidence>
<dbReference type="Proteomes" id="UP001352263">
    <property type="component" value="Unassembled WGS sequence"/>
</dbReference>
<dbReference type="SMART" id="SM00421">
    <property type="entry name" value="HTH_LUXR"/>
    <property type="match status" value="1"/>
</dbReference>
<comment type="caution">
    <text evidence="2">The sequence shown here is derived from an EMBL/GenBank/DDBJ whole genome shotgun (WGS) entry which is preliminary data.</text>
</comment>
<sequence>MAALSHPHLVARLYEGVNDEAAWHEALEGFAACLQCDAVSIMQLHNDTQLLTVKETHGYGAAHLETHLQEHSASACAIEAARRCCSVCQMKSGTDPAFYPQCSTSEIDVQFTSHGVKLRWFPLFASRRTTHVLVLVEDQHRSRNPVASCELAELLRPLPRAVRLRARLRSLIRSSCLGQKIIDRFNVPVIVVNQAARPVYANESGRSWLHGHTADEKDAALNGNSHKDNHARHLEGFIKDLCDGSDGSPGSLLISGHGEHPGSLVIGIPLPAHMTDDEGAPLVLLVAHQRCAQQASWIPLVASAFSLSAAEQRLLEQMVQVDTLDHAADNLGISKETTRTHLKSIFAKTGTKRQTGLIRMVSNIAQIH</sequence>